<keyword evidence="3" id="KW-0411">Iron-sulfur</keyword>
<accession>A0A1M6E753</accession>
<keyword evidence="2" id="KW-0408">Iron</keyword>
<sequence>MEKVLDKAHFSRFLGDLVTKYKVIGPTKKGGATSTYTYTTFDYVKRVEDLEIDYKSSMLSPKRIYFPDSQPLYKYEKNGQNVKLEDLREVWDKERVLFGLRPCDITAILCLDKVFMEDSFVDHYYQDKRRKSIIIGLTCSETRQHCFCSSLGSGPDIESGYDLLMTDIGDSYFFRARTDLGKELISADYFRNATDQDRELREAKLKKVKERLSEKVDPAKIISVMADKYNDELWNEFSDNCFTCGACNMVCPTCHCFTIIDKTSPDGSEGTRVLVWDSCHFERFAQMAGNLNMRGEKSSRFKHRLYHKFYYTAKQHGSVSCVGCGRCMEFCPSHIDVRAALRRLQEG</sequence>
<keyword evidence="6" id="KW-1185">Reference proteome</keyword>
<dbReference type="Pfam" id="PF17179">
    <property type="entry name" value="Fer4_22"/>
    <property type="match status" value="1"/>
</dbReference>
<dbReference type="EMBL" id="FQZM01000012">
    <property type="protein sequence ID" value="SHI81327.1"/>
    <property type="molecule type" value="Genomic_DNA"/>
</dbReference>
<dbReference type="RefSeq" id="WP_072867879.1">
    <property type="nucleotide sequence ID" value="NZ_FQZM01000012.1"/>
</dbReference>
<dbReference type="AlphaFoldDB" id="A0A1M6E753"/>
<name>A0A1M6E753_9FIRM</name>
<dbReference type="InterPro" id="IPR017896">
    <property type="entry name" value="4Fe4S_Fe-S-bd"/>
</dbReference>
<evidence type="ECO:0000256" key="3">
    <source>
        <dbReference type="ARBA" id="ARBA00023014"/>
    </source>
</evidence>
<organism evidence="5 6">
    <name type="scientific">Desulfofundulus thermosubterraneus DSM 16057</name>
    <dbReference type="NCBI Taxonomy" id="1121432"/>
    <lineage>
        <taxon>Bacteria</taxon>
        <taxon>Bacillati</taxon>
        <taxon>Bacillota</taxon>
        <taxon>Clostridia</taxon>
        <taxon>Eubacteriales</taxon>
        <taxon>Peptococcaceae</taxon>
        <taxon>Desulfofundulus</taxon>
    </lineage>
</organism>
<reference evidence="6" key="1">
    <citation type="submission" date="2016-11" db="EMBL/GenBank/DDBJ databases">
        <authorList>
            <person name="Varghese N."/>
            <person name="Submissions S."/>
        </authorList>
    </citation>
    <scope>NUCLEOTIDE SEQUENCE [LARGE SCALE GENOMIC DNA]</scope>
    <source>
        <strain evidence="6">DSM 16057</strain>
    </source>
</reference>
<evidence type="ECO:0000259" key="4">
    <source>
        <dbReference type="PROSITE" id="PS51379"/>
    </source>
</evidence>
<evidence type="ECO:0000313" key="6">
    <source>
        <dbReference type="Proteomes" id="UP000184529"/>
    </source>
</evidence>
<dbReference type="PANTHER" id="PTHR40447">
    <property type="entry name" value="ANAEROBIC SULFITE REDUCTASE SUBUNIT A"/>
    <property type="match status" value="1"/>
</dbReference>
<dbReference type="GO" id="GO:0046872">
    <property type="term" value="F:metal ion binding"/>
    <property type="evidence" value="ECO:0007669"/>
    <property type="project" value="UniProtKB-KW"/>
</dbReference>
<dbReference type="SUPFAM" id="SSF46548">
    <property type="entry name" value="alpha-helical ferredoxin"/>
    <property type="match status" value="1"/>
</dbReference>
<evidence type="ECO:0000256" key="1">
    <source>
        <dbReference type="ARBA" id="ARBA00022723"/>
    </source>
</evidence>
<protein>
    <submittedName>
        <fullName evidence="5">4Fe-4S dicluster domain-containing protein</fullName>
    </submittedName>
</protein>
<keyword evidence="1" id="KW-0479">Metal-binding</keyword>
<dbReference type="PROSITE" id="PS51379">
    <property type="entry name" value="4FE4S_FER_2"/>
    <property type="match status" value="2"/>
</dbReference>
<dbReference type="STRING" id="1121432.SAMN02745219_01129"/>
<dbReference type="Proteomes" id="UP000184529">
    <property type="component" value="Unassembled WGS sequence"/>
</dbReference>
<gene>
    <name evidence="5" type="ORF">SAMN02745219_01129</name>
</gene>
<dbReference type="InterPro" id="IPR017900">
    <property type="entry name" value="4Fe4S_Fe_S_CS"/>
</dbReference>
<feature type="domain" description="4Fe-4S ferredoxin-type" evidence="4">
    <location>
        <begin position="230"/>
        <end position="262"/>
    </location>
</feature>
<dbReference type="PROSITE" id="PS00198">
    <property type="entry name" value="4FE4S_FER_1"/>
    <property type="match status" value="2"/>
</dbReference>
<feature type="domain" description="4Fe-4S ferredoxin-type" evidence="4">
    <location>
        <begin position="311"/>
        <end position="340"/>
    </location>
</feature>
<proteinExistence type="predicted"/>
<dbReference type="InterPro" id="IPR009051">
    <property type="entry name" value="Helical_ferredxn"/>
</dbReference>
<dbReference type="Gene3D" id="1.10.1060.10">
    <property type="entry name" value="Alpha-helical ferredoxin"/>
    <property type="match status" value="1"/>
</dbReference>
<evidence type="ECO:0000313" key="5">
    <source>
        <dbReference type="EMBL" id="SHI81327.1"/>
    </source>
</evidence>
<dbReference type="PANTHER" id="PTHR40447:SF1">
    <property type="entry name" value="ANAEROBIC SULFITE REDUCTASE SUBUNIT A"/>
    <property type="match status" value="1"/>
</dbReference>
<dbReference type="OrthoDB" id="9796486at2"/>
<evidence type="ECO:0000256" key="2">
    <source>
        <dbReference type="ARBA" id="ARBA00023004"/>
    </source>
</evidence>
<dbReference type="GO" id="GO:0051536">
    <property type="term" value="F:iron-sulfur cluster binding"/>
    <property type="evidence" value="ECO:0007669"/>
    <property type="project" value="UniProtKB-KW"/>
</dbReference>